<organism evidence="1 2">
    <name type="scientific">Sphaerisporangium siamense</name>
    <dbReference type="NCBI Taxonomy" id="795645"/>
    <lineage>
        <taxon>Bacteria</taxon>
        <taxon>Bacillati</taxon>
        <taxon>Actinomycetota</taxon>
        <taxon>Actinomycetes</taxon>
        <taxon>Streptosporangiales</taxon>
        <taxon>Streptosporangiaceae</taxon>
        <taxon>Sphaerisporangium</taxon>
    </lineage>
</organism>
<accession>A0A7W7DB96</accession>
<sequence>MREFRAEDARTQARRLIQDLLGEEHPTAASLLNAAGAALGGDRAARCAELAQGAPLIRRSSELAAIAGLLIGTGALGESWWTSARDGKIPAPDEVLAVGTAIEPWTDLTVLEMLASWISEDAADVAWSRPIASVDLNSWQAEDRVELPPDVAPGARLVVAFDAGGRVDAVVVERPDGSLGSNLDFASLRYSRPAEAQWSWGVAAGLGPHPLPGEDPDPYAVTVDQRVAETLRHWALRHGATAGQIGPWWQAKGDVVAAVERSDWMWRSGEWFAWWRAASALLGGDPVQIAARMDDIASAP</sequence>
<evidence type="ECO:0000313" key="1">
    <source>
        <dbReference type="EMBL" id="MBB4702830.1"/>
    </source>
</evidence>
<evidence type="ECO:0000313" key="2">
    <source>
        <dbReference type="Proteomes" id="UP000542210"/>
    </source>
</evidence>
<gene>
    <name evidence="1" type="ORF">BJ982_004374</name>
</gene>
<comment type="caution">
    <text evidence="1">The sequence shown here is derived from an EMBL/GenBank/DDBJ whole genome shotgun (WGS) entry which is preliminary data.</text>
</comment>
<protein>
    <submittedName>
        <fullName evidence="1">Uncharacterized protein</fullName>
    </submittedName>
</protein>
<reference evidence="1 2" key="1">
    <citation type="submission" date="2020-08" db="EMBL/GenBank/DDBJ databases">
        <title>Sequencing the genomes of 1000 actinobacteria strains.</title>
        <authorList>
            <person name="Klenk H.-P."/>
        </authorList>
    </citation>
    <scope>NUCLEOTIDE SEQUENCE [LARGE SCALE GENOMIC DNA]</scope>
    <source>
        <strain evidence="1 2">DSM 45784</strain>
    </source>
</reference>
<dbReference type="RefSeq" id="WP_184882847.1">
    <property type="nucleotide sequence ID" value="NZ_BOOV01000005.1"/>
</dbReference>
<dbReference type="AlphaFoldDB" id="A0A7W7DB96"/>
<dbReference type="EMBL" id="JACHND010000001">
    <property type="protein sequence ID" value="MBB4702830.1"/>
    <property type="molecule type" value="Genomic_DNA"/>
</dbReference>
<proteinExistence type="predicted"/>
<dbReference type="Proteomes" id="UP000542210">
    <property type="component" value="Unassembled WGS sequence"/>
</dbReference>
<name>A0A7W7DB96_9ACTN</name>
<keyword evidence="2" id="KW-1185">Reference proteome</keyword>